<evidence type="ECO:0000313" key="5">
    <source>
        <dbReference type="EMBL" id="XBS08848.1"/>
    </source>
</evidence>
<evidence type="ECO:0000256" key="3">
    <source>
        <dbReference type="ARBA" id="ARBA00023172"/>
    </source>
</evidence>
<dbReference type="InterPro" id="IPR002104">
    <property type="entry name" value="Integrase_catalytic"/>
</dbReference>
<reference evidence="5" key="1">
    <citation type="submission" date="2014-02" db="EMBL/GenBank/DDBJ databases">
        <authorList>
            <person name="Zhao D."/>
            <person name="Dong X."/>
            <person name="Li Y."/>
            <person name="Lv L."/>
            <person name="Zhao D."/>
            <person name="Gao Y."/>
            <person name="Wang Y."/>
            <person name="Li Y."/>
        </authorList>
    </citation>
    <scope>NUCLEOTIDE SEQUENCE</scope>
    <source>
        <strain evidence="5">CGMCC 7049</strain>
    </source>
</reference>
<sequence>MKKKQASQLFYRYFEEWIDLYKVGSVRSVTLDKYLMSLRWVRRLAPTLKLSDLNKRNYQEMLNGYAMHHEKQTTLDFHHQVKSAILDALDEGIITTNPTRKVVIKGKAPVRTRNKFLNEYDVKKLIQQLKLENHLNWDWFLLLIIKTGLRFSEALALTPEDFDFNKQLLRVNKTWDYKSCHGGFQKTKNESSIRKVRIDWQLAMQFSQMIQELPQDQPIFVNEKRIFNSTVNNRLKKLCENAKIPPISIHGLRHTHASLLLFGNVSIASVAQRLGHSSMTTTQETYLHIIKELEAQDSEKIMQ</sequence>
<dbReference type="CDD" id="cd01189">
    <property type="entry name" value="INT_ICEBs1_C_like"/>
    <property type="match status" value="1"/>
</dbReference>
<dbReference type="InterPro" id="IPR013762">
    <property type="entry name" value="Integrase-like_cat_sf"/>
</dbReference>
<dbReference type="EMBL" id="CP157400">
    <property type="protein sequence ID" value="XBS08848.1"/>
    <property type="molecule type" value="Genomic_DNA"/>
</dbReference>
<dbReference type="InterPro" id="IPR011010">
    <property type="entry name" value="DNA_brk_join_enz"/>
</dbReference>
<reference evidence="5" key="2">
    <citation type="submission" date="2024-05" db="EMBL/GenBank/DDBJ databases">
        <authorList>
            <person name="Chen H."/>
        </authorList>
    </citation>
    <scope>NUCLEOTIDE SEQUENCE</scope>
    <source>
        <strain evidence="5">CGMCC 7049</strain>
    </source>
</reference>
<keyword evidence="3" id="KW-0233">DNA recombination</keyword>
<dbReference type="AlphaFoldDB" id="A0AAU7NP12"/>
<dbReference type="GO" id="GO:0006310">
    <property type="term" value="P:DNA recombination"/>
    <property type="evidence" value="ECO:0007669"/>
    <property type="project" value="UniProtKB-KW"/>
</dbReference>
<dbReference type="GO" id="GO:0015074">
    <property type="term" value="P:DNA integration"/>
    <property type="evidence" value="ECO:0007669"/>
    <property type="project" value="InterPro"/>
</dbReference>
<dbReference type="SUPFAM" id="SSF56349">
    <property type="entry name" value="DNA breaking-rejoining enzymes"/>
    <property type="match status" value="1"/>
</dbReference>
<accession>A0AAU7NP12</accession>
<name>A0AAU7NP12_PEDPE</name>
<comment type="similarity">
    <text evidence="1">Belongs to the 'phage' integrase family.</text>
</comment>
<evidence type="ECO:0000256" key="2">
    <source>
        <dbReference type="ARBA" id="ARBA00023125"/>
    </source>
</evidence>
<organism evidence="5">
    <name type="scientific">Pediococcus pentosaceus CGMCC 7049</name>
    <dbReference type="NCBI Taxonomy" id="1460385"/>
    <lineage>
        <taxon>Bacteria</taxon>
        <taxon>Bacillati</taxon>
        <taxon>Bacillota</taxon>
        <taxon>Bacilli</taxon>
        <taxon>Lactobacillales</taxon>
        <taxon>Lactobacillaceae</taxon>
        <taxon>Pediococcus</taxon>
    </lineage>
</organism>
<protein>
    <submittedName>
        <fullName evidence="5">Site-specific integrase</fullName>
    </submittedName>
</protein>
<evidence type="ECO:0000259" key="4">
    <source>
        <dbReference type="PROSITE" id="PS51898"/>
    </source>
</evidence>
<dbReference type="PROSITE" id="PS51898">
    <property type="entry name" value="TYR_RECOMBINASE"/>
    <property type="match status" value="1"/>
</dbReference>
<dbReference type="InterPro" id="IPR050090">
    <property type="entry name" value="Tyrosine_recombinase_XerCD"/>
</dbReference>
<dbReference type="InterPro" id="IPR010998">
    <property type="entry name" value="Integrase_recombinase_N"/>
</dbReference>
<dbReference type="Pfam" id="PF00589">
    <property type="entry name" value="Phage_integrase"/>
    <property type="match status" value="1"/>
</dbReference>
<dbReference type="PANTHER" id="PTHR30349:SF64">
    <property type="entry name" value="PROPHAGE INTEGRASE INTD-RELATED"/>
    <property type="match status" value="1"/>
</dbReference>
<dbReference type="PANTHER" id="PTHR30349">
    <property type="entry name" value="PHAGE INTEGRASE-RELATED"/>
    <property type="match status" value="1"/>
</dbReference>
<dbReference type="Gene3D" id="1.10.150.130">
    <property type="match status" value="1"/>
</dbReference>
<evidence type="ECO:0000256" key="1">
    <source>
        <dbReference type="ARBA" id="ARBA00008857"/>
    </source>
</evidence>
<gene>
    <name evidence="5" type="ORF">BB06_02495</name>
</gene>
<keyword evidence="2" id="KW-0238">DNA-binding</keyword>
<feature type="domain" description="Tyr recombinase" evidence="4">
    <location>
        <begin position="112"/>
        <end position="303"/>
    </location>
</feature>
<dbReference type="RefSeq" id="WP_029257770.1">
    <property type="nucleotide sequence ID" value="NZ_CP157400.1"/>
</dbReference>
<proteinExistence type="inferred from homology"/>
<dbReference type="GO" id="GO:0003677">
    <property type="term" value="F:DNA binding"/>
    <property type="evidence" value="ECO:0007669"/>
    <property type="project" value="UniProtKB-KW"/>
</dbReference>
<dbReference type="Gene3D" id="1.10.443.10">
    <property type="entry name" value="Intergrase catalytic core"/>
    <property type="match status" value="1"/>
</dbReference>